<dbReference type="PANTHER" id="PTHR12138">
    <property type="entry name" value="PRIMATE-EXPANDED PROTEIN FAMILY"/>
    <property type="match status" value="1"/>
</dbReference>
<evidence type="ECO:0000313" key="1">
    <source>
        <dbReference type="Ensembl" id="ENSPANP00000053330.1"/>
    </source>
</evidence>
<proteinExistence type="predicted"/>
<organism evidence="1 2">
    <name type="scientific">Papio anubis</name>
    <name type="common">Olive baboon</name>
    <dbReference type="NCBI Taxonomy" id="9555"/>
    <lineage>
        <taxon>Eukaryota</taxon>
        <taxon>Metazoa</taxon>
        <taxon>Chordata</taxon>
        <taxon>Craniata</taxon>
        <taxon>Vertebrata</taxon>
        <taxon>Euteleostomi</taxon>
        <taxon>Mammalia</taxon>
        <taxon>Eutheria</taxon>
        <taxon>Euarchontoglires</taxon>
        <taxon>Primates</taxon>
        <taxon>Haplorrhini</taxon>
        <taxon>Catarrhini</taxon>
        <taxon>Cercopithecidae</taxon>
        <taxon>Cercopithecinae</taxon>
        <taxon>Papio</taxon>
    </lineage>
</organism>
<dbReference type="AlphaFoldDB" id="A0A8I5NR13"/>
<reference evidence="1 2" key="1">
    <citation type="submission" date="2012-03" db="EMBL/GenBank/DDBJ databases">
        <title>Whole Genome Assembly of Papio anubis.</title>
        <authorList>
            <person name="Liu Y.L."/>
            <person name="Abraham K.A."/>
            <person name="Akbar H.A."/>
            <person name="Ali S.A."/>
            <person name="Anosike U.A."/>
            <person name="Aqrawi P.A."/>
            <person name="Arias F.A."/>
            <person name="Attaway T.A."/>
            <person name="Awwad R.A."/>
            <person name="Babu C.B."/>
            <person name="Bandaranaike D.B."/>
            <person name="Battles P.B."/>
            <person name="Bell A.B."/>
            <person name="Beltran B.B."/>
            <person name="Berhane-Mersha D.B."/>
            <person name="Bess C.B."/>
            <person name="Bickham C.B."/>
            <person name="Bolden T.B."/>
            <person name="Carter K.C."/>
            <person name="Chau D.C."/>
            <person name="Chavez A.C."/>
            <person name="Clerc-Blankenburg K.C."/>
            <person name="Coyle M.C."/>
            <person name="Dao M.D."/>
            <person name="Davila M.L.D."/>
            <person name="Davy-Carroll L.D."/>
            <person name="Denson S.D."/>
            <person name="Dinh H.D."/>
            <person name="Fernandez S.F."/>
            <person name="Fernando P.F."/>
            <person name="Forbes L.F."/>
            <person name="Francis C.F."/>
            <person name="Francisco L.F."/>
            <person name="Fu Q.F."/>
            <person name="Garcia-Iii R.G."/>
            <person name="Garrett T.G."/>
            <person name="Gross S.G."/>
            <person name="Gubbala S.G."/>
            <person name="Hirani K.H."/>
            <person name="Hogues M.H."/>
            <person name="Hollins B.H."/>
            <person name="Jackson L.J."/>
            <person name="Javaid M.J."/>
            <person name="Jhangiani S.J."/>
            <person name="Johnson A.J."/>
            <person name="Johnson B.J."/>
            <person name="Jones J.J."/>
            <person name="Joshi V.J."/>
            <person name="Kalu J.K."/>
            <person name="Khan N.K."/>
            <person name="Korchina V.K."/>
            <person name="Kovar C.K."/>
            <person name="Lago L.L."/>
            <person name="Lara F.L."/>
            <person name="Le T.-K.L."/>
            <person name="Lee S.L."/>
            <person name="Legall-Iii F.L."/>
            <person name="Lemon S.L."/>
            <person name="Liu J.L."/>
            <person name="Liu Y.-S.L."/>
            <person name="Liyanage D.L."/>
            <person name="Lopez J.L."/>
            <person name="Lorensuhewa L.L."/>
            <person name="Mata R.M."/>
            <person name="Mathew T.M."/>
            <person name="Mercado C.M."/>
            <person name="Mercado I.M."/>
            <person name="Morales K.M."/>
            <person name="Morgan M.M."/>
            <person name="Munidasa M.M."/>
            <person name="Ngo D.N."/>
            <person name="Nguyen L.N."/>
            <person name="Nguyen T.N."/>
            <person name="Nguyen N.N."/>
            <person name="Obregon M.O."/>
            <person name="Okwuonu G.O."/>
            <person name="Ongeri F.O."/>
            <person name="Onwere C.O."/>
            <person name="Osifeso I.O."/>
            <person name="Parra A.P."/>
            <person name="Patil S.P."/>
            <person name="Perez A.P."/>
            <person name="Perez Y.P."/>
            <person name="Pham C.P."/>
            <person name="Pu L.-L.P."/>
            <person name="Puazo M.P."/>
            <person name="Quiroz J.Q."/>
            <person name="Rouhana J.R."/>
            <person name="Ruiz M.R."/>
            <person name="Ruiz S.-J.R."/>
            <person name="Saada N.S."/>
            <person name="Santibanez J.S."/>
            <person name="Scheel M.S."/>
            <person name="Schneider B.S."/>
            <person name="Simmons D.S."/>
            <person name="Sisson I.S."/>
            <person name="Tang L.-Y.T."/>
            <person name="Thornton R.T."/>
            <person name="Tisius J.T."/>
            <person name="Toledanes G.T."/>
            <person name="Trejos Z.T."/>
            <person name="Usmani K.U."/>
            <person name="Varghese R.V."/>
            <person name="Vattathil S.V."/>
            <person name="Vee V.V."/>
            <person name="Walker D.W."/>
            <person name="Weissenberger G.W."/>
            <person name="White C.W."/>
            <person name="Williams A.W."/>
            <person name="Woodworth J.W."/>
            <person name="Wright R.W."/>
            <person name="Zhu Y.Z."/>
            <person name="Han Y.H."/>
            <person name="Newsham I.N."/>
            <person name="Nazareth L.N."/>
            <person name="Worley K.W."/>
            <person name="Muzny D.M."/>
            <person name="Rogers J.R."/>
            <person name="Gibbs R.G."/>
        </authorList>
    </citation>
    <scope>NUCLEOTIDE SEQUENCE [LARGE SCALE GENOMIC DNA]</scope>
</reference>
<dbReference type="GeneTree" id="ENSGT01120000271815"/>
<dbReference type="Ensembl" id="ENSPANT00000064221.1">
    <property type="protein sequence ID" value="ENSPANP00000053330.1"/>
    <property type="gene ID" value="ENSPANG00000040341.1"/>
</dbReference>
<protein>
    <submittedName>
        <fullName evidence="1">Uncharacterized protein</fullName>
    </submittedName>
</protein>
<evidence type="ECO:0000313" key="2">
    <source>
        <dbReference type="Proteomes" id="UP000028761"/>
    </source>
</evidence>
<name>A0A8I5NR13_PAPAN</name>
<reference evidence="1" key="3">
    <citation type="submission" date="2025-09" db="UniProtKB">
        <authorList>
            <consortium name="Ensembl"/>
        </authorList>
    </citation>
    <scope>IDENTIFICATION</scope>
</reference>
<sequence>MSIFSLLECNGMIFAHRNLRFLGSSDSPASASRVARITSTQHHAQLIFLSLVEMGFLHVGQAHLELLISDDLPTSASQNAGIRGVNHRTQPIL</sequence>
<keyword evidence="2" id="KW-1185">Reference proteome</keyword>
<dbReference type="Proteomes" id="UP000028761">
    <property type="component" value="Chromosome 14"/>
</dbReference>
<dbReference type="PANTHER" id="PTHR12138:SF162">
    <property type="entry name" value="CHROMOSOME UNDETERMINED SCAFFOLD_275, WHOLE GENOME SHOTGUN SEQUENCE"/>
    <property type="match status" value="1"/>
</dbReference>
<reference evidence="1" key="2">
    <citation type="submission" date="2025-08" db="UniProtKB">
        <authorList>
            <consortium name="Ensembl"/>
        </authorList>
    </citation>
    <scope>IDENTIFICATION</scope>
</reference>
<dbReference type="PRINTS" id="PR02045">
    <property type="entry name" value="F138DOMAIN"/>
</dbReference>
<accession>A0A8I5NR13</accession>